<protein>
    <submittedName>
        <fullName evidence="1">Uncharacterized protein</fullName>
    </submittedName>
</protein>
<reference evidence="1" key="1">
    <citation type="submission" date="2020-05" db="EMBL/GenBank/DDBJ databases">
        <title>Complete genome sequence of Bradyrhizobium diazoefficiens XF2 isolated from soybean nodule.</title>
        <authorList>
            <person name="Noda R."/>
            <person name="Kakizaki K."/>
            <person name="Minamisawa K."/>
        </authorList>
    </citation>
    <scope>NUCLEOTIDE SEQUENCE</scope>
    <source>
        <strain evidence="1">XF2</strain>
    </source>
</reference>
<dbReference type="EMBL" id="AP023092">
    <property type="protein sequence ID" value="BCE34085.1"/>
    <property type="molecule type" value="Genomic_DNA"/>
</dbReference>
<sequence length="278" mass="31450">MADGSKLPKAAQLKILRLEDAEQQAQTLISSTVRRIGELERIIMNNPDGDRGDAIREEIAMLRERRDEHTDRHRSCCDVNAAIRRYLEMLPANAVLSDAKRIKVRPKTGENVTEAVDRVRRDIGKLVAEKFQVEQAGLPMNEISAKARDWISRCAETARPQITATHNEFAITFNVYDQRASVPMPDVAAIMAFLDPEKLTKRIDEVIEQMPKPRLALSAEQKAKRLREIKHLLYERETEEEALISLAEEQGQTIDRRPTADPRAILGLVVDRSGVRAA</sequence>
<proteinExistence type="predicted"/>
<name>A0A809Y5F0_9BRAD</name>
<gene>
    <name evidence="1" type="ORF">XF2B_78540</name>
</gene>
<organism evidence="1">
    <name type="scientific">Bradyrhizobium diazoefficiens</name>
    <dbReference type="NCBI Taxonomy" id="1355477"/>
    <lineage>
        <taxon>Bacteria</taxon>
        <taxon>Pseudomonadati</taxon>
        <taxon>Pseudomonadota</taxon>
        <taxon>Alphaproteobacteria</taxon>
        <taxon>Hyphomicrobiales</taxon>
        <taxon>Nitrobacteraceae</taxon>
        <taxon>Bradyrhizobium</taxon>
    </lineage>
</organism>
<evidence type="ECO:0000313" key="1">
    <source>
        <dbReference type="EMBL" id="BCE34085.1"/>
    </source>
</evidence>
<dbReference type="AlphaFoldDB" id="A0A809Y5F0"/>
<accession>A0A809Y5F0</accession>